<dbReference type="InterPro" id="IPR036291">
    <property type="entry name" value="NAD(P)-bd_dom_sf"/>
</dbReference>
<dbReference type="CDD" id="cd05236">
    <property type="entry name" value="FAR-N_SDR_e"/>
    <property type="match status" value="1"/>
</dbReference>
<dbReference type="PhylomeDB" id="E9GMJ5"/>
<dbReference type="HOGENOM" id="CLU_024661_0_0_1"/>
<dbReference type="InterPro" id="IPR013120">
    <property type="entry name" value="FAR_NAD-bd"/>
</dbReference>
<evidence type="ECO:0000256" key="1">
    <source>
        <dbReference type="RuleBase" id="RU363097"/>
    </source>
</evidence>
<accession>E9GMJ5</accession>
<dbReference type="Pfam" id="PF07993">
    <property type="entry name" value="NAD_binding_4"/>
    <property type="match status" value="1"/>
</dbReference>
<comment type="similarity">
    <text evidence="1">Belongs to the fatty acyl-CoA reductase family.</text>
</comment>
<keyword evidence="1" id="KW-0521">NADP</keyword>
<dbReference type="Gene3D" id="3.40.50.720">
    <property type="entry name" value="NAD(P)-binding Rossmann-like Domain"/>
    <property type="match status" value="1"/>
</dbReference>
<keyword evidence="1" id="KW-0443">Lipid metabolism</keyword>
<comment type="function">
    <text evidence="1">Catalyzes the reduction of fatty acyl-CoA to fatty alcohols.</text>
</comment>
<keyword evidence="4" id="KW-1185">Reference proteome</keyword>
<gene>
    <name evidence="3" type="ORF">DAPPUDRAFT_304841</name>
</gene>
<dbReference type="KEGG" id="dpx:DAPPUDRAFT_304841"/>
<dbReference type="FunFam" id="3.40.50.720:FF:000370">
    <property type="entry name" value="Fatty acyl-CoA reductase"/>
    <property type="match status" value="1"/>
</dbReference>
<keyword evidence="1" id="KW-0444">Lipid biosynthesis</keyword>
<dbReference type="GO" id="GO:0080019">
    <property type="term" value="F:alcohol-forming very long-chain fatty acyl-CoA reductase activity"/>
    <property type="evidence" value="ECO:0000318"/>
    <property type="project" value="GO_Central"/>
</dbReference>
<dbReference type="PANTHER" id="PTHR11011">
    <property type="entry name" value="MALE STERILITY PROTEIN 2-RELATED"/>
    <property type="match status" value="1"/>
</dbReference>
<dbReference type="EMBL" id="GL732552">
    <property type="protein sequence ID" value="EFX79375.1"/>
    <property type="molecule type" value="Genomic_DNA"/>
</dbReference>
<organism evidence="3 4">
    <name type="scientific">Daphnia pulex</name>
    <name type="common">Water flea</name>
    <dbReference type="NCBI Taxonomy" id="6669"/>
    <lineage>
        <taxon>Eukaryota</taxon>
        <taxon>Metazoa</taxon>
        <taxon>Ecdysozoa</taxon>
        <taxon>Arthropoda</taxon>
        <taxon>Crustacea</taxon>
        <taxon>Branchiopoda</taxon>
        <taxon>Diplostraca</taxon>
        <taxon>Cladocera</taxon>
        <taxon>Anomopoda</taxon>
        <taxon>Daphniidae</taxon>
        <taxon>Daphnia</taxon>
    </lineage>
</organism>
<protein>
    <recommendedName>
        <fullName evidence="1">Fatty acyl-CoA reductase</fullName>
        <ecNumber evidence="1">1.2.1.84</ecNumber>
    </recommendedName>
</protein>
<dbReference type="GO" id="GO:0005777">
    <property type="term" value="C:peroxisome"/>
    <property type="evidence" value="ECO:0000318"/>
    <property type="project" value="GO_Central"/>
</dbReference>
<dbReference type="SUPFAM" id="SSF51735">
    <property type="entry name" value="NAD(P)-binding Rossmann-fold domains"/>
    <property type="match status" value="1"/>
</dbReference>
<dbReference type="AlphaFoldDB" id="E9GMJ5"/>
<dbReference type="STRING" id="6669.E9GMJ5"/>
<dbReference type="OMA" id="HLGCQLY"/>
<evidence type="ECO:0000313" key="4">
    <source>
        <dbReference type="Proteomes" id="UP000000305"/>
    </source>
</evidence>
<dbReference type="EC" id="1.2.1.84" evidence="1"/>
<dbReference type="OrthoDB" id="429813at2759"/>
<comment type="catalytic activity">
    <reaction evidence="1">
        <text>a long-chain fatty acyl-CoA + 2 NADPH + 2 H(+) = a long-chain primary fatty alcohol + 2 NADP(+) + CoA</text>
        <dbReference type="Rhea" id="RHEA:52716"/>
        <dbReference type="ChEBI" id="CHEBI:15378"/>
        <dbReference type="ChEBI" id="CHEBI:57287"/>
        <dbReference type="ChEBI" id="CHEBI:57783"/>
        <dbReference type="ChEBI" id="CHEBI:58349"/>
        <dbReference type="ChEBI" id="CHEBI:77396"/>
        <dbReference type="ChEBI" id="CHEBI:83139"/>
        <dbReference type="EC" id="1.2.1.84"/>
    </reaction>
</comment>
<evidence type="ECO:0000313" key="3">
    <source>
        <dbReference type="EMBL" id="EFX79375.1"/>
    </source>
</evidence>
<feature type="domain" description="Thioester reductase (TE)" evidence="2">
    <location>
        <begin position="17"/>
        <end position="291"/>
    </location>
</feature>
<sequence>MEKVSIQDFYTGRSIFITGATGFMGKVLVEKLLRSCPGIGRVYLLIRPKTDKDVRFRLQEMIKCKLFEWLRQNQPDALKKLIPISGDVTLTDLGISFSDMRELVANVSVVFHSAARVKFDDDLRSAINSNVKEPKRVAIFCRQLKDLKALVHVSTTYNNVEIDTIEEEVYPTSLDPQKLLDLIDSMDDKLLASITNQLVGTSPNVYAYTKALGILLQDLTFESGKQRLPLVIVRPSMVTAAVQEPLPGWIDNFNGPSGTMAGTSKGLIQIVRVDPELIADIIPVDFPINLMIAAAWDEATCEKSSDRIRVYNCSSDSLNPIIWRDFRNWGLRGVHEFPCKEIMRYPNIKLQTNRLLFKH</sequence>
<keyword evidence="1" id="KW-0560">Oxidoreductase</keyword>
<name>E9GMJ5_DAPPU</name>
<dbReference type="InterPro" id="IPR026055">
    <property type="entry name" value="FAR"/>
</dbReference>
<dbReference type="PANTHER" id="PTHR11011:SF116">
    <property type="entry name" value="FATTY ACYL-COA REDUCTASE CG5065-RELATED"/>
    <property type="match status" value="1"/>
</dbReference>
<evidence type="ECO:0000259" key="2">
    <source>
        <dbReference type="Pfam" id="PF07993"/>
    </source>
</evidence>
<dbReference type="Proteomes" id="UP000000305">
    <property type="component" value="Unassembled WGS sequence"/>
</dbReference>
<dbReference type="GO" id="GO:0035336">
    <property type="term" value="P:long-chain fatty-acyl-CoA metabolic process"/>
    <property type="evidence" value="ECO:0000318"/>
    <property type="project" value="GO_Central"/>
</dbReference>
<reference evidence="3 4" key="1">
    <citation type="journal article" date="2011" name="Science">
        <title>The ecoresponsive genome of Daphnia pulex.</title>
        <authorList>
            <person name="Colbourne J.K."/>
            <person name="Pfrender M.E."/>
            <person name="Gilbert D."/>
            <person name="Thomas W.K."/>
            <person name="Tucker A."/>
            <person name="Oakley T.H."/>
            <person name="Tokishita S."/>
            <person name="Aerts A."/>
            <person name="Arnold G.J."/>
            <person name="Basu M.K."/>
            <person name="Bauer D.J."/>
            <person name="Caceres C.E."/>
            <person name="Carmel L."/>
            <person name="Casola C."/>
            <person name="Choi J.H."/>
            <person name="Detter J.C."/>
            <person name="Dong Q."/>
            <person name="Dusheyko S."/>
            <person name="Eads B.D."/>
            <person name="Frohlich T."/>
            <person name="Geiler-Samerotte K.A."/>
            <person name="Gerlach D."/>
            <person name="Hatcher P."/>
            <person name="Jogdeo S."/>
            <person name="Krijgsveld J."/>
            <person name="Kriventseva E.V."/>
            <person name="Kultz D."/>
            <person name="Laforsch C."/>
            <person name="Lindquist E."/>
            <person name="Lopez J."/>
            <person name="Manak J.R."/>
            <person name="Muller J."/>
            <person name="Pangilinan J."/>
            <person name="Patwardhan R.P."/>
            <person name="Pitluck S."/>
            <person name="Pritham E.J."/>
            <person name="Rechtsteiner A."/>
            <person name="Rho M."/>
            <person name="Rogozin I.B."/>
            <person name="Sakarya O."/>
            <person name="Salamov A."/>
            <person name="Schaack S."/>
            <person name="Shapiro H."/>
            <person name="Shiga Y."/>
            <person name="Skalitzky C."/>
            <person name="Smith Z."/>
            <person name="Souvorov A."/>
            <person name="Sung W."/>
            <person name="Tang Z."/>
            <person name="Tsuchiya D."/>
            <person name="Tu H."/>
            <person name="Vos H."/>
            <person name="Wang M."/>
            <person name="Wolf Y.I."/>
            <person name="Yamagata H."/>
            <person name="Yamada T."/>
            <person name="Ye Y."/>
            <person name="Shaw J.R."/>
            <person name="Andrews J."/>
            <person name="Crease T.J."/>
            <person name="Tang H."/>
            <person name="Lucas S.M."/>
            <person name="Robertson H.M."/>
            <person name="Bork P."/>
            <person name="Koonin E.V."/>
            <person name="Zdobnov E.M."/>
            <person name="Grigoriev I.V."/>
            <person name="Lynch M."/>
            <person name="Boore J.L."/>
        </authorList>
    </citation>
    <scope>NUCLEOTIDE SEQUENCE [LARGE SCALE GENOMIC DNA]</scope>
</reference>
<proteinExistence type="inferred from homology"/>
<dbReference type="eggNOG" id="KOG1221">
    <property type="taxonomic scope" value="Eukaryota"/>
</dbReference>
<dbReference type="InParanoid" id="E9GMJ5"/>
<dbReference type="GO" id="GO:0102965">
    <property type="term" value="F:alcohol-forming long-chain fatty acyl-CoA reductase activity"/>
    <property type="evidence" value="ECO:0007669"/>
    <property type="project" value="UniProtKB-EC"/>
</dbReference>